<evidence type="ECO:0000259" key="9">
    <source>
        <dbReference type="Pfam" id="PF06750"/>
    </source>
</evidence>
<feature type="domain" description="Prepilin type IV endopeptidase peptidase" evidence="8">
    <location>
        <begin position="103"/>
        <end position="204"/>
    </location>
</feature>
<dbReference type="EMBL" id="CP011102">
    <property type="protein sequence ID" value="AQY51279.1"/>
    <property type="molecule type" value="Genomic_DNA"/>
</dbReference>
<feature type="domain" description="Prepilin peptidase A24 N-terminal" evidence="9">
    <location>
        <begin position="9"/>
        <end position="89"/>
    </location>
</feature>
<dbReference type="InterPro" id="IPR010627">
    <property type="entry name" value="Prepilin_pept_A24_N"/>
</dbReference>
<feature type="transmembrane region" description="Helical" evidence="7">
    <location>
        <begin position="222"/>
        <end position="241"/>
    </location>
</feature>
<evidence type="ECO:0000256" key="6">
    <source>
        <dbReference type="ARBA" id="ARBA00023136"/>
    </source>
</evidence>
<reference evidence="10" key="1">
    <citation type="submission" date="2015-03" db="EMBL/GenBank/DDBJ databases">
        <authorList>
            <person name="Murphy D."/>
        </authorList>
    </citation>
    <scope>NUCLEOTIDE SEQUENCE [LARGE SCALE GENOMIC DNA]</scope>
    <source>
        <strain evidence="10">WS 4560</strain>
    </source>
</reference>
<keyword evidence="3" id="KW-1003">Cell membrane</keyword>
<feature type="transmembrane region" description="Helical" evidence="7">
    <location>
        <begin position="45"/>
        <end position="61"/>
    </location>
</feature>
<dbReference type="AlphaFoldDB" id="A0A1S7FV83"/>
<comment type="similarity">
    <text evidence="2">Belongs to the peptidase A24 family.</text>
</comment>
<dbReference type="InterPro" id="IPR050882">
    <property type="entry name" value="Prepilin_peptidase/N-MTase"/>
</dbReference>
<reference evidence="12" key="2">
    <citation type="submission" date="2015-03" db="EMBL/GenBank/DDBJ databases">
        <authorList>
            <person name="Ferrari E."/>
            <person name="Walter M.C."/>
            <person name="Huptas C."/>
            <person name="Scherer S."/>
            <person name="Mueller-Herbst S."/>
        </authorList>
    </citation>
    <scope>NUCLEOTIDE SEQUENCE [LARGE SCALE GENOMIC DNA]</scope>
    <source>
        <strain evidence="12">LWP01</strain>
    </source>
</reference>
<evidence type="ECO:0000313" key="13">
    <source>
        <dbReference type="Proteomes" id="UP000564536"/>
    </source>
</evidence>
<evidence type="ECO:0000256" key="3">
    <source>
        <dbReference type="ARBA" id="ARBA00022475"/>
    </source>
</evidence>
<keyword evidence="4 7" id="KW-0812">Transmembrane</keyword>
<evidence type="ECO:0000259" key="8">
    <source>
        <dbReference type="Pfam" id="PF01478"/>
    </source>
</evidence>
<dbReference type="Proteomes" id="UP000564536">
    <property type="component" value="Unassembled WGS sequence"/>
</dbReference>
<evidence type="ECO:0000313" key="11">
    <source>
        <dbReference type="EMBL" id="MBC1500293.1"/>
    </source>
</evidence>
<feature type="transmembrane region" description="Helical" evidence="7">
    <location>
        <begin position="190"/>
        <end position="210"/>
    </location>
</feature>
<dbReference type="PANTHER" id="PTHR30487">
    <property type="entry name" value="TYPE 4 PREPILIN-LIKE PROTEINS LEADER PEPTIDE-PROCESSING ENZYME"/>
    <property type="match status" value="1"/>
</dbReference>
<evidence type="ECO:0000256" key="1">
    <source>
        <dbReference type="ARBA" id="ARBA00004651"/>
    </source>
</evidence>
<dbReference type="Pfam" id="PF06750">
    <property type="entry name" value="A24_N_bact"/>
    <property type="match status" value="1"/>
</dbReference>
<feature type="transmembrane region" description="Helical" evidence="7">
    <location>
        <begin position="73"/>
        <end position="92"/>
    </location>
</feature>
<dbReference type="Gene3D" id="1.20.120.1220">
    <property type="match status" value="1"/>
</dbReference>
<dbReference type="EMBL" id="JAARRL010000008">
    <property type="protein sequence ID" value="MBC1500293.1"/>
    <property type="molecule type" value="Genomic_DNA"/>
</dbReference>
<keyword evidence="5 7" id="KW-1133">Transmembrane helix</keyword>
<feature type="transmembrane region" description="Helical" evidence="7">
    <location>
        <begin position="98"/>
        <end position="119"/>
    </location>
</feature>
<dbReference type="GO" id="GO:0005886">
    <property type="term" value="C:plasma membrane"/>
    <property type="evidence" value="ECO:0007669"/>
    <property type="project" value="UniProtKB-SubCell"/>
</dbReference>
<organism evidence="10 12">
    <name type="scientific">Listeria weihenstephanensis</name>
    <dbReference type="NCBI Taxonomy" id="1006155"/>
    <lineage>
        <taxon>Bacteria</taxon>
        <taxon>Bacillati</taxon>
        <taxon>Bacillota</taxon>
        <taxon>Bacilli</taxon>
        <taxon>Bacillales</taxon>
        <taxon>Listeriaceae</taxon>
        <taxon>Listeria</taxon>
    </lineage>
</organism>
<keyword evidence="12" id="KW-1185">Reference proteome</keyword>
<proteinExistence type="inferred from homology"/>
<dbReference type="GO" id="GO:0006465">
    <property type="term" value="P:signal peptide processing"/>
    <property type="evidence" value="ECO:0007669"/>
    <property type="project" value="TreeGrafter"/>
</dbReference>
<evidence type="ECO:0000256" key="2">
    <source>
        <dbReference type="ARBA" id="ARBA00005801"/>
    </source>
</evidence>
<evidence type="ECO:0000313" key="12">
    <source>
        <dbReference type="Proteomes" id="UP000223060"/>
    </source>
</evidence>
<dbReference type="PANTHER" id="PTHR30487:SF0">
    <property type="entry name" value="PREPILIN LEADER PEPTIDASE_N-METHYLTRANSFERASE-RELATED"/>
    <property type="match status" value="1"/>
</dbReference>
<evidence type="ECO:0000313" key="10">
    <source>
        <dbReference type="EMBL" id="AQY51279.1"/>
    </source>
</evidence>
<dbReference type="InterPro" id="IPR000045">
    <property type="entry name" value="Prepilin_IV_endopep_pep"/>
</dbReference>
<dbReference type="KEGG" id="lwi:UE46_09580"/>
<dbReference type="GO" id="GO:0004190">
    <property type="term" value="F:aspartic-type endopeptidase activity"/>
    <property type="evidence" value="ECO:0007669"/>
    <property type="project" value="InterPro"/>
</dbReference>
<dbReference type="Proteomes" id="UP000223060">
    <property type="component" value="Chromosome"/>
</dbReference>
<protein>
    <submittedName>
        <fullName evidence="11">Prepilin peptidase</fullName>
    </submittedName>
</protein>
<dbReference type="RefSeq" id="WP_036061709.1">
    <property type="nucleotide sequence ID" value="NZ_CP011102.1"/>
</dbReference>
<sequence length="247" mass="28608">MVYFILSVYSSVFASFLHVVGANYPIGRPFLFRSSSECDFCKTKLSMRFMIPIFSFIFLKGKTNCCGQSMSKTYIFVETLAPIFVCSLYALYGFEANFYAYIISFSLLLILFVSDMLYLHIPNRILLIYFIFAAIFYAYTDMAILFHQLEQFLLGGVTFLSLYLLIRKGIGLGDIKLLIVLCFLLSYKEVLFVFIAAVFVGTLIMSTMVMLRPDLKMKKIPFVPFILSGFVWSPFLYDMFWDFILRQ</sequence>
<comment type="subcellular location">
    <subcellularLocation>
        <location evidence="1">Cell membrane</location>
        <topology evidence="1">Multi-pass membrane protein</topology>
    </subcellularLocation>
</comment>
<gene>
    <name evidence="11" type="ORF">HB943_06730</name>
    <name evidence="10" type="ORF">UE46_09580</name>
</gene>
<name>A0A1S7FV83_9LIST</name>
<evidence type="ECO:0000256" key="7">
    <source>
        <dbReference type="SAM" id="Phobius"/>
    </source>
</evidence>
<feature type="transmembrane region" description="Helical" evidence="7">
    <location>
        <begin position="126"/>
        <end position="146"/>
    </location>
</feature>
<dbReference type="Pfam" id="PF01478">
    <property type="entry name" value="Peptidase_A24"/>
    <property type="match status" value="1"/>
</dbReference>
<reference evidence="11 13" key="3">
    <citation type="submission" date="2020-03" db="EMBL/GenBank/DDBJ databases">
        <title>Soil Listeria distribution.</title>
        <authorList>
            <person name="Liao J."/>
            <person name="Wiedmann M."/>
        </authorList>
    </citation>
    <scope>NUCLEOTIDE SEQUENCE [LARGE SCALE GENOMIC DNA]</scope>
    <source>
        <strain evidence="11 13">FSL L7-1523</strain>
    </source>
</reference>
<evidence type="ECO:0000256" key="5">
    <source>
        <dbReference type="ARBA" id="ARBA00022989"/>
    </source>
</evidence>
<accession>A0A1S7FV83</accession>
<keyword evidence="6 7" id="KW-0472">Membrane</keyword>
<evidence type="ECO:0000256" key="4">
    <source>
        <dbReference type="ARBA" id="ARBA00022692"/>
    </source>
</evidence>